<dbReference type="InterPro" id="IPR013083">
    <property type="entry name" value="Znf_RING/FYVE/PHD"/>
</dbReference>
<dbReference type="Pfam" id="PF00628">
    <property type="entry name" value="PHD"/>
    <property type="match status" value="1"/>
</dbReference>
<accession>A0A4P9YXC5</accession>
<evidence type="ECO:0000256" key="1">
    <source>
        <dbReference type="ARBA" id="ARBA00022723"/>
    </source>
</evidence>
<evidence type="ECO:0000256" key="2">
    <source>
        <dbReference type="ARBA" id="ARBA00022771"/>
    </source>
</evidence>
<evidence type="ECO:0000313" key="7">
    <source>
        <dbReference type="Proteomes" id="UP000278143"/>
    </source>
</evidence>
<feature type="domain" description="PHD-type" evidence="5">
    <location>
        <begin position="120"/>
        <end position="166"/>
    </location>
</feature>
<keyword evidence="1" id="KW-0479">Metal-binding</keyword>
<evidence type="ECO:0000313" key="6">
    <source>
        <dbReference type="EMBL" id="RKP24726.1"/>
    </source>
</evidence>
<dbReference type="AlphaFoldDB" id="A0A4P9YXC5"/>
<gene>
    <name evidence="6" type="ORF">SYNPS1DRAFT_23215</name>
</gene>
<evidence type="ECO:0000256" key="4">
    <source>
        <dbReference type="SAM" id="MobiDB-lite"/>
    </source>
</evidence>
<protein>
    <recommendedName>
        <fullName evidence="5">PHD-type domain-containing protein</fullName>
    </recommendedName>
</protein>
<dbReference type="SUPFAM" id="SSF57903">
    <property type="entry name" value="FYVE/PHD zinc finger"/>
    <property type="match status" value="1"/>
</dbReference>
<dbReference type="Proteomes" id="UP000278143">
    <property type="component" value="Unassembled WGS sequence"/>
</dbReference>
<evidence type="ECO:0000259" key="5">
    <source>
        <dbReference type="Pfam" id="PF00628"/>
    </source>
</evidence>
<keyword evidence="3" id="KW-0862">Zinc</keyword>
<dbReference type="GO" id="GO:0008270">
    <property type="term" value="F:zinc ion binding"/>
    <property type="evidence" value="ECO:0007669"/>
    <property type="project" value="UniProtKB-KW"/>
</dbReference>
<feature type="compositionally biased region" description="Polar residues" evidence="4">
    <location>
        <begin position="313"/>
        <end position="323"/>
    </location>
</feature>
<dbReference type="OrthoDB" id="5582657at2759"/>
<organism evidence="6 7">
    <name type="scientific">Syncephalis pseudoplumigaleata</name>
    <dbReference type="NCBI Taxonomy" id="1712513"/>
    <lineage>
        <taxon>Eukaryota</taxon>
        <taxon>Fungi</taxon>
        <taxon>Fungi incertae sedis</taxon>
        <taxon>Zoopagomycota</taxon>
        <taxon>Zoopagomycotina</taxon>
        <taxon>Zoopagomycetes</taxon>
        <taxon>Zoopagales</taxon>
        <taxon>Piptocephalidaceae</taxon>
        <taxon>Syncephalis</taxon>
    </lineage>
</organism>
<evidence type="ECO:0000256" key="3">
    <source>
        <dbReference type="ARBA" id="ARBA00022833"/>
    </source>
</evidence>
<dbReference type="Gene3D" id="3.30.40.10">
    <property type="entry name" value="Zinc/RING finger domain, C3HC4 (zinc finger)"/>
    <property type="match status" value="1"/>
</dbReference>
<dbReference type="InterPro" id="IPR019787">
    <property type="entry name" value="Znf_PHD-finger"/>
</dbReference>
<keyword evidence="7" id="KW-1185">Reference proteome</keyword>
<proteinExistence type="predicted"/>
<dbReference type="EMBL" id="KZ990066">
    <property type="protein sequence ID" value="RKP24726.1"/>
    <property type="molecule type" value="Genomic_DNA"/>
</dbReference>
<sequence length="388" mass="41166">MLAESEANRVNEEMLVAVTAGHDGGDIHEYARVSESGVGLDGVVRVGQSDGSEFAYTPGTSSEEVAMIEALLRQTATNGAAAAAAAAAVAVSAPAVSTAGVATSTVTTSMIKSPDDTGHCHGDDSISGNKLMFCTNCSRSFHQLCHDPVVDDVWAETVAEWLCHDCIQKYGIHFDTDGQELEDARVAAGHLDHDEHSQASESGLTMGEETVKTSSRRMEQAVSGIGISYAQKKNYLNTLPKSVLVDLVLACDATHPDMPLFPASLHVQAAVIGGDAMADYERMAEWTHETAMAATPPARPRGKVTGSADRLPSETTQTGRETVTGLTPRRTYGRRAPRSAVGAPLPSYEDLCVEAVLNMGNENGSLPKRIFEWIATKYPVAANFPCLS</sequence>
<keyword evidence="2" id="KW-0863">Zinc-finger</keyword>
<name>A0A4P9YXC5_9FUNG</name>
<dbReference type="InterPro" id="IPR011011">
    <property type="entry name" value="Znf_FYVE_PHD"/>
</dbReference>
<reference evidence="7" key="1">
    <citation type="journal article" date="2018" name="Nat. Microbiol.">
        <title>Leveraging single-cell genomics to expand the fungal tree of life.</title>
        <authorList>
            <person name="Ahrendt S.R."/>
            <person name="Quandt C.A."/>
            <person name="Ciobanu D."/>
            <person name="Clum A."/>
            <person name="Salamov A."/>
            <person name="Andreopoulos B."/>
            <person name="Cheng J.F."/>
            <person name="Woyke T."/>
            <person name="Pelin A."/>
            <person name="Henrissat B."/>
            <person name="Reynolds N.K."/>
            <person name="Benny G.L."/>
            <person name="Smith M.E."/>
            <person name="James T.Y."/>
            <person name="Grigoriev I.V."/>
        </authorList>
    </citation>
    <scope>NUCLEOTIDE SEQUENCE [LARGE SCALE GENOMIC DNA]</scope>
    <source>
        <strain evidence="7">Benny S71-1</strain>
    </source>
</reference>
<feature type="region of interest" description="Disordered" evidence="4">
    <location>
        <begin position="293"/>
        <end position="323"/>
    </location>
</feature>